<proteinExistence type="inferred from homology"/>
<evidence type="ECO:0000313" key="11">
    <source>
        <dbReference type="EMBL" id="KOS37071.1"/>
    </source>
</evidence>
<feature type="chain" id="PRO_5005732358" description="Calnexin" evidence="9">
    <location>
        <begin position="24"/>
        <end position="558"/>
    </location>
</feature>
<dbReference type="Gene3D" id="2.10.250.10">
    <property type="entry name" value="Calreticulin/calnexin, P domain"/>
    <property type="match status" value="1"/>
</dbReference>
<dbReference type="Gene3D" id="2.60.120.200">
    <property type="match status" value="1"/>
</dbReference>
<evidence type="ECO:0000256" key="5">
    <source>
        <dbReference type="ARBA" id="ARBA00022989"/>
    </source>
</evidence>
<evidence type="ECO:0000256" key="4">
    <source>
        <dbReference type="ARBA" id="ARBA00022824"/>
    </source>
</evidence>
<evidence type="ECO:0000256" key="7">
    <source>
        <dbReference type="ARBA" id="ARBA00023186"/>
    </source>
</evidence>
<dbReference type="STRING" id="229535.A0A0M8NYP8"/>
<dbReference type="PANTHER" id="PTHR11073:SF1">
    <property type="entry name" value="CALNEXIN 14D-RELATED"/>
    <property type="match status" value="1"/>
</dbReference>
<reference evidence="11 12" key="1">
    <citation type="submission" date="2015-08" db="EMBL/GenBank/DDBJ databases">
        <title>Genome sequencing of Penicillium nordicum.</title>
        <authorList>
            <person name="Nguyen H.D."/>
            <person name="Seifert K.A."/>
        </authorList>
    </citation>
    <scope>NUCLEOTIDE SEQUENCE [LARGE SCALE GENOMIC DNA]</scope>
    <source>
        <strain evidence="11 12">DAOMC 185683</strain>
    </source>
</reference>
<feature type="region of interest" description="Disordered" evidence="10">
    <location>
        <begin position="232"/>
        <end position="258"/>
    </location>
</feature>
<dbReference type="InterPro" id="IPR013320">
    <property type="entry name" value="ConA-like_dom_sf"/>
</dbReference>
<dbReference type="PROSITE" id="PS00804">
    <property type="entry name" value="CALRETICULIN_2"/>
    <property type="match status" value="1"/>
</dbReference>
<organism evidence="11 12">
    <name type="scientific">Penicillium nordicum</name>
    <dbReference type="NCBI Taxonomy" id="229535"/>
    <lineage>
        <taxon>Eukaryota</taxon>
        <taxon>Fungi</taxon>
        <taxon>Dikarya</taxon>
        <taxon>Ascomycota</taxon>
        <taxon>Pezizomycotina</taxon>
        <taxon>Eurotiomycetes</taxon>
        <taxon>Eurotiomycetidae</taxon>
        <taxon>Eurotiales</taxon>
        <taxon>Aspergillaceae</taxon>
        <taxon>Penicillium</taxon>
    </lineage>
</organism>
<evidence type="ECO:0000256" key="9">
    <source>
        <dbReference type="RuleBase" id="RU362126"/>
    </source>
</evidence>
<evidence type="ECO:0000256" key="8">
    <source>
        <dbReference type="PIRSR" id="PIRSR601580-3"/>
    </source>
</evidence>
<evidence type="ECO:0000256" key="10">
    <source>
        <dbReference type="SAM" id="MobiDB-lite"/>
    </source>
</evidence>
<dbReference type="InterPro" id="IPR018124">
    <property type="entry name" value="Calret/calnex_CS"/>
</dbReference>
<dbReference type="GO" id="GO:0005789">
    <property type="term" value="C:endoplasmic reticulum membrane"/>
    <property type="evidence" value="ECO:0007669"/>
    <property type="project" value="UniProtKB-SubCell"/>
</dbReference>
<evidence type="ECO:0000313" key="12">
    <source>
        <dbReference type="Proteomes" id="UP000037696"/>
    </source>
</evidence>
<comment type="caution">
    <text evidence="11">The sequence shown here is derived from an EMBL/GenBank/DDBJ whole genome shotgun (WGS) entry which is preliminary data.</text>
</comment>
<dbReference type="PANTHER" id="PTHR11073">
    <property type="entry name" value="CALRETICULIN AND CALNEXIN"/>
    <property type="match status" value="1"/>
</dbReference>
<dbReference type="InterPro" id="IPR001580">
    <property type="entry name" value="Calret/calnex"/>
</dbReference>
<dbReference type="AlphaFoldDB" id="A0A0M8NYP8"/>
<name>A0A0M8NYP8_9EURO</name>
<dbReference type="GO" id="GO:0051082">
    <property type="term" value="F:unfolded protein binding"/>
    <property type="evidence" value="ECO:0007669"/>
    <property type="project" value="InterPro"/>
</dbReference>
<keyword evidence="4 9" id="KW-0256">Endoplasmic reticulum</keyword>
<dbReference type="SUPFAM" id="SSF63887">
    <property type="entry name" value="P-domain of calnexin/calreticulin"/>
    <property type="match status" value="1"/>
</dbReference>
<evidence type="ECO:0000256" key="3">
    <source>
        <dbReference type="ARBA" id="ARBA00022692"/>
    </source>
</evidence>
<keyword evidence="5 9" id="KW-1133">Transmembrane helix</keyword>
<keyword evidence="9" id="KW-0732">Signal</keyword>
<feature type="transmembrane region" description="Helical" evidence="9">
    <location>
        <begin position="490"/>
        <end position="511"/>
    </location>
</feature>
<keyword evidence="3 9" id="KW-0812">Transmembrane</keyword>
<dbReference type="GO" id="GO:0036503">
    <property type="term" value="P:ERAD pathway"/>
    <property type="evidence" value="ECO:0007669"/>
    <property type="project" value="TreeGrafter"/>
</dbReference>
<gene>
    <name evidence="11" type="ORF">ACN38_g12152</name>
</gene>
<comment type="similarity">
    <text evidence="2 9">Belongs to the calreticulin family.</text>
</comment>
<sequence length="558" mass="61778">MRFNTALTSALVSSASLMGYAHAEEETADTTVIDKPAFTPTSLKAPFLEQFTDDWESRWKPSHAKKEDKSEDEWAYVGEWAVEEPSVFKGIDGDKGLVVKNAAAHHAISAKFPKKIDNKGKTLVVQYEVKPQNSLVCGGAYLKLLQENKKLHQEEFSNGTPYVIMFGPDKCGATNKVHFIFRHKNPKTGEYEEKHLKTPPVARTNKITSLYTLIVNPDQTFEILVNGDSAKKGSLLEDFNPPVNPEREIDDPKDSKPADWVDEVQIADPEATKPADWNEEAPFEILDEEATQPADWLEDEAESIPDPEAEKPEDWDDEEDGDWLAPTVPNPKCADVSGCGTWTRPMIKNPEYKGKWEAPLIDNPAYKGVWAPRKIKNPAFFEDKTPSNLEPMGAIGFEIWTMQNDILFDNVYIGHSVEDAEKLRQETFDVKFPIEEAEEEATKPKPEVNEEGTTVTFQEDPVTFVRQKVNHFVELAKEDPINAAKTLPEVAGGLGALLLTMILVVVGAISASSPAAPAEKKGKQPAGAPKEKKEEAVSSSAETSKGGATKRTTRSSAE</sequence>
<feature type="disulfide bond" evidence="8">
    <location>
        <begin position="137"/>
        <end position="171"/>
    </location>
</feature>
<evidence type="ECO:0000256" key="1">
    <source>
        <dbReference type="ARBA" id="ARBA00004115"/>
    </source>
</evidence>
<feature type="compositionally biased region" description="Basic and acidic residues" evidence="10">
    <location>
        <begin position="245"/>
        <end position="258"/>
    </location>
</feature>
<dbReference type="Pfam" id="PF00262">
    <property type="entry name" value="Calreticulin"/>
    <property type="match status" value="1"/>
</dbReference>
<keyword evidence="12" id="KW-1185">Reference proteome</keyword>
<dbReference type="InterPro" id="IPR009033">
    <property type="entry name" value="Calreticulin/calnexin_P_dom_sf"/>
</dbReference>
<dbReference type="OrthoDB" id="1938156at2759"/>
<dbReference type="PROSITE" id="PS00805">
    <property type="entry name" value="CALRETICULIN_REPEAT"/>
    <property type="match status" value="1"/>
</dbReference>
<feature type="signal peptide" evidence="9">
    <location>
        <begin position="1"/>
        <end position="23"/>
    </location>
</feature>
<evidence type="ECO:0000256" key="2">
    <source>
        <dbReference type="ARBA" id="ARBA00010983"/>
    </source>
</evidence>
<feature type="region of interest" description="Disordered" evidence="10">
    <location>
        <begin position="513"/>
        <end position="558"/>
    </location>
</feature>
<dbReference type="PRINTS" id="PR00626">
    <property type="entry name" value="CALRETICULIN"/>
</dbReference>
<keyword evidence="6 9" id="KW-0472">Membrane</keyword>
<dbReference type="GO" id="GO:0005509">
    <property type="term" value="F:calcium ion binding"/>
    <property type="evidence" value="ECO:0007669"/>
    <property type="project" value="InterPro"/>
</dbReference>
<comment type="subcellular location">
    <subcellularLocation>
        <location evidence="1">Endoplasmic reticulum membrane</location>
        <topology evidence="1">Single-pass type I membrane protein</topology>
    </subcellularLocation>
</comment>
<evidence type="ECO:0008006" key="13">
    <source>
        <dbReference type="Google" id="ProtNLM"/>
    </source>
</evidence>
<evidence type="ECO:0000256" key="6">
    <source>
        <dbReference type="ARBA" id="ARBA00023136"/>
    </source>
</evidence>
<dbReference type="GO" id="GO:0006457">
    <property type="term" value="P:protein folding"/>
    <property type="evidence" value="ECO:0007669"/>
    <property type="project" value="InterPro"/>
</dbReference>
<accession>A0A0M8NYP8</accession>
<dbReference type="FunFam" id="2.10.250.10:FF:000001">
    <property type="entry name" value="Calnexin homolog"/>
    <property type="match status" value="1"/>
</dbReference>
<dbReference type="EMBL" id="LHQQ01000357">
    <property type="protein sequence ID" value="KOS37071.1"/>
    <property type="molecule type" value="Genomic_DNA"/>
</dbReference>
<dbReference type="PROSITE" id="PS00803">
    <property type="entry name" value="CALRETICULIN_1"/>
    <property type="match status" value="1"/>
</dbReference>
<dbReference type="SUPFAM" id="SSF49899">
    <property type="entry name" value="Concanavalin A-like lectins/glucanases"/>
    <property type="match status" value="2"/>
</dbReference>
<keyword evidence="7 9" id="KW-0143">Chaperone</keyword>
<dbReference type="FunFam" id="2.60.120.200:FF:000011">
    <property type="entry name" value="Probable calnexin"/>
    <property type="match status" value="1"/>
</dbReference>
<dbReference type="Proteomes" id="UP000037696">
    <property type="component" value="Unassembled WGS sequence"/>
</dbReference>
<protein>
    <recommendedName>
        <fullName evidence="13">Calnexin</fullName>
    </recommendedName>
</protein>
<keyword evidence="8" id="KW-1015">Disulfide bond</keyword>